<dbReference type="EMBL" id="AMQN01010041">
    <property type="status" value="NOT_ANNOTATED_CDS"/>
    <property type="molecule type" value="Genomic_DNA"/>
</dbReference>
<dbReference type="PANTHER" id="PTHR46825">
    <property type="entry name" value="D-ALANYL-D-ALANINE-CARBOXYPEPTIDASE/ENDOPEPTIDASE AMPH"/>
    <property type="match status" value="1"/>
</dbReference>
<dbReference type="MEROPS" id="S12.A13"/>
<feature type="domain" description="Beta-lactamase-related" evidence="1">
    <location>
        <begin position="66"/>
        <end position="410"/>
    </location>
</feature>
<dbReference type="SUPFAM" id="SSF56601">
    <property type="entry name" value="beta-lactamase/transpeptidase-like"/>
    <property type="match status" value="1"/>
</dbReference>
<keyword evidence="4" id="KW-1185">Reference proteome</keyword>
<dbReference type="EnsemblMetazoa" id="CapteT188537">
    <property type="protein sequence ID" value="CapteP188537"/>
    <property type="gene ID" value="CapteG188537"/>
</dbReference>
<reference evidence="4" key="1">
    <citation type="submission" date="2012-12" db="EMBL/GenBank/DDBJ databases">
        <authorList>
            <person name="Hellsten U."/>
            <person name="Grimwood J."/>
            <person name="Chapman J.A."/>
            <person name="Shapiro H."/>
            <person name="Aerts A."/>
            <person name="Otillar R.P."/>
            <person name="Terry A.Y."/>
            <person name="Boore J.L."/>
            <person name="Simakov O."/>
            <person name="Marletaz F."/>
            <person name="Cho S.-J."/>
            <person name="Edsinger-Gonzales E."/>
            <person name="Havlak P."/>
            <person name="Kuo D.-H."/>
            <person name="Larsson T."/>
            <person name="Lv J."/>
            <person name="Arendt D."/>
            <person name="Savage R."/>
            <person name="Osoegawa K."/>
            <person name="de Jong P."/>
            <person name="Lindberg D.R."/>
            <person name="Seaver E.C."/>
            <person name="Weisblat D.A."/>
            <person name="Putnam N.H."/>
            <person name="Grigoriev I.V."/>
            <person name="Rokhsar D.S."/>
        </authorList>
    </citation>
    <scope>NUCLEOTIDE SEQUENCE</scope>
    <source>
        <strain evidence="4">I ESC-2004</strain>
    </source>
</reference>
<accession>R7U0P1</accession>
<dbReference type="Proteomes" id="UP000014760">
    <property type="component" value="Unassembled WGS sequence"/>
</dbReference>
<protein>
    <recommendedName>
        <fullName evidence="1">Beta-lactamase-related domain-containing protein</fullName>
    </recommendedName>
</protein>
<dbReference type="OrthoDB" id="6281933at2759"/>
<gene>
    <name evidence="2" type="ORF">CAPTEDRAFT_188537</name>
</gene>
<dbReference type="Gene3D" id="3.40.710.10">
    <property type="entry name" value="DD-peptidase/beta-lactamase superfamily"/>
    <property type="match status" value="1"/>
</dbReference>
<dbReference type="Pfam" id="PF17660">
    <property type="entry name" value="BTRD1"/>
    <property type="match status" value="4"/>
</dbReference>
<dbReference type="STRING" id="283909.R7U0P1"/>
<proteinExistence type="predicted"/>
<dbReference type="InterPro" id="IPR001466">
    <property type="entry name" value="Beta-lactam-related"/>
</dbReference>
<dbReference type="PANTHER" id="PTHR46825:SF9">
    <property type="entry name" value="BETA-LACTAMASE-RELATED DOMAIN-CONTAINING PROTEIN"/>
    <property type="match status" value="1"/>
</dbReference>
<evidence type="ECO:0000259" key="1">
    <source>
        <dbReference type="Pfam" id="PF00144"/>
    </source>
</evidence>
<organism evidence="2">
    <name type="scientific">Capitella teleta</name>
    <name type="common">Polychaete worm</name>
    <dbReference type="NCBI Taxonomy" id="283909"/>
    <lineage>
        <taxon>Eukaryota</taxon>
        <taxon>Metazoa</taxon>
        <taxon>Spiralia</taxon>
        <taxon>Lophotrochozoa</taxon>
        <taxon>Annelida</taxon>
        <taxon>Polychaeta</taxon>
        <taxon>Sedentaria</taxon>
        <taxon>Scolecida</taxon>
        <taxon>Capitellidae</taxon>
        <taxon>Capitella</taxon>
    </lineage>
</organism>
<dbReference type="InterPro" id="IPR012338">
    <property type="entry name" value="Beta-lactam/transpept-like"/>
</dbReference>
<dbReference type="Pfam" id="PF00144">
    <property type="entry name" value="Beta-lactamase"/>
    <property type="match status" value="1"/>
</dbReference>
<dbReference type="OMA" id="EVEYFHN"/>
<dbReference type="EMBL" id="KB306857">
    <property type="protein sequence ID" value="ELT99422.1"/>
    <property type="molecule type" value="Genomic_DNA"/>
</dbReference>
<dbReference type="InterPro" id="IPR049511">
    <property type="entry name" value="PGH-like_rpt"/>
</dbReference>
<dbReference type="HOGENOM" id="CLU_392914_0_0_1"/>
<sequence length="702" mass="80425">MSWYCNSFSALYPQESAGALNASQHRAIVPDIEKQNLYFSPPYSSRLLSTHNEVLRETKPDFRHFDYIVTNYMRERRVPGASIAVSKNGEFIIRKGFGRASTHRLMTPWSLFRIGSVSKTVTAATVLRLHQQDRLSLDAAVFGSSGLLRQYDLGTESDPRIPRITVRNLLQHSAGWDPKVIGDPLMHRDLPDQEAEENTALSSQDLIISFMLRQPLQFTPGTKYAYNNVGYLFLGLIIERVTGKTYEQAVRSLLWEVGVYRMTLGRTYRDQAALSEVEYFSRYPSDQVASIDDPSVLVPPPYGGFSMEIGRSTFGWTSSAEDLVRFMNSLDGTAGPSAELLNQTTFRQMVANPELSENSKVWYGMGLVVQDDGLSYWHSGILEGSTSILAHSDDGYTWAALLNYKLENNDLVDLVKYAIRKAITPQFQDVNVTKLSSKSYVTLFGDSITKDGSNMVKMMIPDYKFEATIATLSSKRYRLEWIDVYEEYGYVFFNTIWKKNDGTKWKAYVDMTSAKYRKRYKARVAQGYRLAHIETYVSRRRLRYAAIFVRDVWPEWVTYDGFSPHRHKTQFYKYLEEGYRLVVQSVTEFRGHLYVAAIYDRIHLGEYRVRMGLTVEEYSLEMQRQLTSGRILSYVQAYDHQGVVKFSAIWTPSTTKAWASSHAITKYTLLNKLQGFAAVNVPLRCLTAYLENDVVTFAALWR</sequence>
<name>R7U0P1_CAPTE</name>
<reference evidence="3" key="3">
    <citation type="submission" date="2015-06" db="UniProtKB">
        <authorList>
            <consortium name="EnsemblMetazoa"/>
        </authorList>
    </citation>
    <scope>IDENTIFICATION</scope>
</reference>
<evidence type="ECO:0000313" key="3">
    <source>
        <dbReference type="EnsemblMetazoa" id="CapteP188537"/>
    </source>
</evidence>
<evidence type="ECO:0000313" key="4">
    <source>
        <dbReference type="Proteomes" id="UP000014760"/>
    </source>
</evidence>
<evidence type="ECO:0000313" key="2">
    <source>
        <dbReference type="EMBL" id="ELT99422.1"/>
    </source>
</evidence>
<reference evidence="2 4" key="2">
    <citation type="journal article" date="2013" name="Nature">
        <title>Insights into bilaterian evolution from three spiralian genomes.</title>
        <authorList>
            <person name="Simakov O."/>
            <person name="Marletaz F."/>
            <person name="Cho S.J."/>
            <person name="Edsinger-Gonzales E."/>
            <person name="Havlak P."/>
            <person name="Hellsten U."/>
            <person name="Kuo D.H."/>
            <person name="Larsson T."/>
            <person name="Lv J."/>
            <person name="Arendt D."/>
            <person name="Savage R."/>
            <person name="Osoegawa K."/>
            <person name="de Jong P."/>
            <person name="Grimwood J."/>
            <person name="Chapman J.A."/>
            <person name="Shapiro H."/>
            <person name="Aerts A."/>
            <person name="Otillar R.P."/>
            <person name="Terry A.Y."/>
            <person name="Boore J.L."/>
            <person name="Grigoriev I.V."/>
            <person name="Lindberg D.R."/>
            <person name="Seaver E.C."/>
            <person name="Weisblat D.A."/>
            <person name="Putnam N.H."/>
            <person name="Rokhsar D.S."/>
        </authorList>
    </citation>
    <scope>NUCLEOTIDE SEQUENCE</scope>
    <source>
        <strain evidence="2 4">I ESC-2004</strain>
    </source>
</reference>
<dbReference type="InterPro" id="IPR050491">
    <property type="entry name" value="AmpC-like"/>
</dbReference>
<dbReference type="AlphaFoldDB" id="R7U0P1"/>